<dbReference type="Proteomes" id="UP000324832">
    <property type="component" value="Unassembled WGS sequence"/>
</dbReference>
<accession>A0A5E4R1W9</accession>
<name>A0A5E4R1W9_9NEOP</name>
<gene>
    <name evidence="2" type="ORF">LSINAPIS_LOCUS13764</name>
</gene>
<organism evidence="2 3">
    <name type="scientific">Leptidea sinapis</name>
    <dbReference type="NCBI Taxonomy" id="189913"/>
    <lineage>
        <taxon>Eukaryota</taxon>
        <taxon>Metazoa</taxon>
        <taxon>Ecdysozoa</taxon>
        <taxon>Arthropoda</taxon>
        <taxon>Hexapoda</taxon>
        <taxon>Insecta</taxon>
        <taxon>Pterygota</taxon>
        <taxon>Neoptera</taxon>
        <taxon>Endopterygota</taxon>
        <taxon>Lepidoptera</taxon>
        <taxon>Glossata</taxon>
        <taxon>Ditrysia</taxon>
        <taxon>Papilionoidea</taxon>
        <taxon>Pieridae</taxon>
        <taxon>Dismorphiinae</taxon>
        <taxon>Leptidea</taxon>
    </lineage>
</organism>
<proteinExistence type="predicted"/>
<dbReference type="PRINTS" id="PR00069">
    <property type="entry name" value="ALDKETRDTASE"/>
</dbReference>
<feature type="domain" description="NADP-dependent oxidoreductase" evidence="1">
    <location>
        <begin position="356"/>
        <end position="631"/>
    </location>
</feature>
<protein>
    <recommendedName>
        <fullName evidence="1">NADP-dependent oxidoreductase domain-containing protein</fullName>
    </recommendedName>
</protein>
<dbReference type="InterPro" id="IPR036812">
    <property type="entry name" value="NAD(P)_OxRdtase_dom_sf"/>
</dbReference>
<sequence>KEILNSDLKEEDILIIKGKVNRIKSRLDSRDDSLNLNKEIVNEVPKKLVVSKIAMFEKIDLKDDVKNKCRDSFSRIDRDKPRIVDEIRKPQITSKFAAVTKFPDQKTINYPAIKSSKYETLPAVNKIMGYNENTISIGLCSKDIKFSKIIGDSFDEELKLTNSAILSRLESRDVLENTKSTNVKINENVVYSQDFQEDNENNGVKIRSVKKIKKRDMRRGLSYTTSEVNKRTVMRRAMSCGGNESDAKKNVKNLVVEMVSLERMDLERKGIIDVREIPKQGSVSEKIALFENKLNPNKIEGTGQAKPGKSNIEENRMTEDELTQKVAELTGARRRFGRRTDMKFIELPDGGKMPAIGLGTALLSKELTKHIVSAAIDLGYRTIDTGYIYGNEKEIGEAINEKIKDGTVKREDLFIISKLWSTFHRKDLVEKACKMSLKAMGVEYFDLYMIHNPMSFKEGNDPLPKIAGVLQYSESDYLDAWYGLEHLIKKGYVKRGGVSNFNSAQLDRVIDKGRIKPVVNQVECHPYLTQHRLREFCESRCVKLSTYGVLGSKGTPVELKSGLPPVIDDAMVVVMAAGLNVTPAQLLISYQLHSEHSVVVKSTSAAHLWSNLQSLDVKLDPSHIAALNALNRNKRNFTFIGMGDTHRNYPFRIPF</sequence>
<dbReference type="InterPro" id="IPR023210">
    <property type="entry name" value="NADP_OxRdtase_dom"/>
</dbReference>
<feature type="non-terminal residue" evidence="2">
    <location>
        <position position="1"/>
    </location>
</feature>
<dbReference type="Gene3D" id="3.20.20.100">
    <property type="entry name" value="NADP-dependent oxidoreductase domain"/>
    <property type="match status" value="1"/>
</dbReference>
<dbReference type="Pfam" id="PF00248">
    <property type="entry name" value="Aldo_ket_red"/>
    <property type="match status" value="1"/>
</dbReference>
<evidence type="ECO:0000313" key="2">
    <source>
        <dbReference type="EMBL" id="VVD03870.1"/>
    </source>
</evidence>
<dbReference type="InterPro" id="IPR020471">
    <property type="entry name" value="AKR"/>
</dbReference>
<keyword evidence="3" id="KW-1185">Reference proteome</keyword>
<evidence type="ECO:0000259" key="1">
    <source>
        <dbReference type="Pfam" id="PF00248"/>
    </source>
</evidence>
<dbReference type="AlphaFoldDB" id="A0A5E4R1W9"/>
<dbReference type="GO" id="GO:0016491">
    <property type="term" value="F:oxidoreductase activity"/>
    <property type="evidence" value="ECO:0007669"/>
    <property type="project" value="InterPro"/>
</dbReference>
<dbReference type="EMBL" id="FZQP02006810">
    <property type="protein sequence ID" value="VVD03870.1"/>
    <property type="molecule type" value="Genomic_DNA"/>
</dbReference>
<evidence type="ECO:0000313" key="3">
    <source>
        <dbReference type="Proteomes" id="UP000324832"/>
    </source>
</evidence>
<reference evidence="2 3" key="1">
    <citation type="submission" date="2017-07" db="EMBL/GenBank/DDBJ databases">
        <authorList>
            <person name="Talla V."/>
            <person name="Backstrom N."/>
        </authorList>
    </citation>
    <scope>NUCLEOTIDE SEQUENCE [LARGE SCALE GENOMIC DNA]</scope>
</reference>
<dbReference type="PANTHER" id="PTHR11732">
    <property type="entry name" value="ALDO/KETO REDUCTASE"/>
    <property type="match status" value="1"/>
</dbReference>
<dbReference type="SUPFAM" id="SSF51430">
    <property type="entry name" value="NAD(P)-linked oxidoreductase"/>
    <property type="match status" value="1"/>
</dbReference>